<dbReference type="Proteomes" id="UP000067738">
    <property type="component" value="Chromosome"/>
</dbReference>
<dbReference type="SUPFAM" id="SSF52402">
    <property type="entry name" value="Adenine nucleotide alpha hydrolases-like"/>
    <property type="match status" value="1"/>
</dbReference>
<dbReference type="AlphaFoldDB" id="A0A0U3CRS2"/>
<dbReference type="Gene3D" id="3.40.50.620">
    <property type="entry name" value="HUPs"/>
    <property type="match status" value="1"/>
</dbReference>
<dbReference type="RefSeq" id="WP_058738663.1">
    <property type="nucleotide sequence ID" value="NZ_CP011266.1"/>
</dbReference>
<dbReference type="KEGG" id="mmil:sm9_0536"/>
<dbReference type="GO" id="GO:0006163">
    <property type="term" value="P:purine nucleotide metabolic process"/>
    <property type="evidence" value="ECO:0007669"/>
    <property type="project" value="UniProtKB-ARBA"/>
</dbReference>
<evidence type="ECO:0000313" key="3">
    <source>
        <dbReference type="Proteomes" id="UP000067738"/>
    </source>
</evidence>
<dbReference type="Pfam" id="PF02540">
    <property type="entry name" value="NAD_synthase"/>
    <property type="match status" value="1"/>
</dbReference>
<dbReference type="OrthoDB" id="61764at2157"/>
<evidence type="ECO:0000313" key="2">
    <source>
        <dbReference type="EMBL" id="ALT68335.1"/>
    </source>
</evidence>
<feature type="domain" description="NAD/GMP synthase" evidence="1">
    <location>
        <begin position="16"/>
        <end position="79"/>
    </location>
</feature>
<keyword evidence="3" id="KW-1185">Reference proteome</keyword>
<dbReference type="InterPro" id="IPR022310">
    <property type="entry name" value="NAD/GMP_synthase"/>
</dbReference>
<organism evidence="2 3">
    <name type="scientific">Methanobrevibacter millerae</name>
    <dbReference type="NCBI Taxonomy" id="230361"/>
    <lineage>
        <taxon>Archaea</taxon>
        <taxon>Methanobacteriati</taxon>
        <taxon>Methanobacteriota</taxon>
        <taxon>Methanomada group</taxon>
        <taxon>Methanobacteria</taxon>
        <taxon>Methanobacteriales</taxon>
        <taxon>Methanobacteriaceae</taxon>
        <taxon>Methanobrevibacter</taxon>
    </lineage>
</organism>
<name>A0A0U3CRS2_9EURY</name>
<dbReference type="PANTHER" id="PTHR43169:SF2">
    <property type="entry name" value="NAD_GMP SYNTHASE DOMAIN-CONTAINING PROTEIN"/>
    <property type="match status" value="1"/>
</dbReference>
<dbReference type="InterPro" id="IPR052188">
    <property type="entry name" value="Ni-pincer_cofactor_biosynth"/>
</dbReference>
<dbReference type="PATRIC" id="fig|230361.4.peg.559"/>
<accession>A0A0U3CRS2</accession>
<dbReference type="EMBL" id="CP011266">
    <property type="protein sequence ID" value="ALT68335.1"/>
    <property type="molecule type" value="Genomic_DNA"/>
</dbReference>
<reference evidence="2 3" key="1">
    <citation type="submission" date="2015-04" db="EMBL/GenBank/DDBJ databases">
        <title>The complete genome sequence of the rumen methanogen Methanobrevibacter millerae SM9.</title>
        <authorList>
            <person name="Leahy S.C."/>
            <person name="Kelly W.J."/>
            <person name="Pacheco D.M."/>
            <person name="Li D."/>
            <person name="Altermann E."/>
            <person name="Attwood G.T."/>
        </authorList>
    </citation>
    <scope>NUCLEOTIDE SEQUENCE [LARGE SCALE GENOMIC DNA]</scope>
    <source>
        <strain evidence="2 3">SM9</strain>
    </source>
</reference>
<dbReference type="GeneID" id="26735512"/>
<dbReference type="PANTHER" id="PTHR43169">
    <property type="entry name" value="EXSB FAMILY PROTEIN"/>
    <property type="match status" value="1"/>
</dbReference>
<evidence type="ECO:0000259" key="1">
    <source>
        <dbReference type="Pfam" id="PF02540"/>
    </source>
</evidence>
<protein>
    <submittedName>
        <fullName evidence="2">PP-loop family protein</fullName>
    </submittedName>
</protein>
<proteinExistence type="predicted"/>
<dbReference type="InterPro" id="IPR014729">
    <property type="entry name" value="Rossmann-like_a/b/a_fold"/>
</dbReference>
<gene>
    <name evidence="2" type="ORF">sm9_0536</name>
</gene>
<sequence length="337" mass="39108">MNLEDKINIVKDILKDKKVAIGFSGGADSTLIAYLASKVSKDVLAITIDNHLFPENFLKHTKDMTSEFGVKHHIIDINFYENEEFLRNLKSRCHSCRNLMYEKIKRYALENGFDYICDGNNISDLVADRPGILITYGMEFNTPLIEAKLTSKEIHEYLEKNNIPYSRSTTCLATRIPTNTKITKDKIEKIKKSEKILSKISGCELVKVRNFNKVSVCEINNFSKIINNNSFNELNNQLKLVGYEKVCLNLSPLDDNEEIILQYKSNQFQYQLPFTIDIENTKKHLKKNIIHEKNQNRLKLEKIIINRNGLIEGYDLKNYDDALFEFMNVLPKIRRNV</sequence>